<evidence type="ECO:0000259" key="1">
    <source>
        <dbReference type="Pfam" id="PF13648"/>
    </source>
</evidence>
<evidence type="ECO:0000313" key="2">
    <source>
        <dbReference type="EMBL" id="EJW95604.1"/>
    </source>
</evidence>
<feature type="domain" description="Lipocalin-like" evidence="1">
    <location>
        <begin position="34"/>
        <end position="106"/>
    </location>
</feature>
<gene>
    <name evidence="2" type="ORF">EVA_16286</name>
</gene>
<reference evidence="2" key="1">
    <citation type="journal article" date="2012" name="PLoS ONE">
        <title>Gene sets for utilization of primary and secondary nutrition supplies in the distal gut of endangered iberian lynx.</title>
        <authorList>
            <person name="Alcaide M."/>
            <person name="Messina E."/>
            <person name="Richter M."/>
            <person name="Bargiela R."/>
            <person name="Peplies J."/>
            <person name="Huws S.A."/>
            <person name="Newbold C.J."/>
            <person name="Golyshin P.N."/>
            <person name="Simon M.A."/>
            <person name="Lopez G."/>
            <person name="Yakimov M.M."/>
            <person name="Ferrer M."/>
        </authorList>
    </citation>
    <scope>NUCLEOTIDE SEQUENCE</scope>
</reference>
<dbReference type="PROSITE" id="PS51257">
    <property type="entry name" value="PROKAR_LIPOPROTEIN"/>
    <property type="match status" value="1"/>
</dbReference>
<dbReference type="EMBL" id="AMCI01005710">
    <property type="protein sequence ID" value="EJW95604.1"/>
    <property type="molecule type" value="Genomic_DNA"/>
</dbReference>
<comment type="caution">
    <text evidence="2">The sequence shown here is derived from an EMBL/GenBank/DDBJ whole genome shotgun (WGS) entry which is preliminary data.</text>
</comment>
<dbReference type="InterPro" id="IPR024311">
    <property type="entry name" value="Lipocalin-like"/>
</dbReference>
<dbReference type="Pfam" id="PF13648">
    <property type="entry name" value="Lipocalin_4"/>
    <property type="match status" value="1"/>
</dbReference>
<dbReference type="AlphaFoldDB" id="J9G817"/>
<organism evidence="2">
    <name type="scientific">gut metagenome</name>
    <dbReference type="NCBI Taxonomy" id="749906"/>
    <lineage>
        <taxon>unclassified sequences</taxon>
        <taxon>metagenomes</taxon>
        <taxon>organismal metagenomes</taxon>
    </lineage>
</organism>
<name>J9G817_9ZZZZ</name>
<accession>J9G817</accession>
<proteinExistence type="predicted"/>
<sequence>MKKILFLLAMLPMVLFSSCSDDDDEVSITAEQVAGKWNVTWAEEDGVSMDLPGGAVYINLKSDGTYKTVILSDYYIGEWKLEGNTVVGVTTDPITERYTFTSLSGKNAEISYSNSEGDKMKFRATKE</sequence>
<protein>
    <recommendedName>
        <fullName evidence="1">Lipocalin-like domain-containing protein</fullName>
    </recommendedName>
</protein>